<dbReference type="Proteomes" id="UP000694865">
    <property type="component" value="Unplaced"/>
</dbReference>
<proteinExistence type="inferred from homology"/>
<feature type="transmembrane region" description="Helical" evidence="19">
    <location>
        <begin position="65"/>
        <end position="86"/>
    </location>
</feature>
<feature type="transmembrane region" description="Helical" evidence="19">
    <location>
        <begin position="597"/>
        <end position="618"/>
    </location>
</feature>
<comment type="cofactor">
    <cofactor evidence="3 17">
        <name>Mg(2+)</name>
        <dbReference type="ChEBI" id="CHEBI:18420"/>
    </cofactor>
</comment>
<dbReference type="InterPro" id="IPR029787">
    <property type="entry name" value="Nucleotide_cyclase"/>
</dbReference>
<comment type="subcellular location">
    <subcellularLocation>
        <location evidence="4">Membrane</location>
        <topology evidence="4">Multi-pass membrane protein</topology>
    </subcellularLocation>
</comment>
<keyword evidence="15" id="KW-0325">Glycoprotein</keyword>
<evidence type="ECO:0000256" key="1">
    <source>
        <dbReference type="ARBA" id="ARBA00001593"/>
    </source>
</evidence>
<evidence type="ECO:0000313" key="21">
    <source>
        <dbReference type="Proteomes" id="UP000694865"/>
    </source>
</evidence>
<dbReference type="SUPFAM" id="SSF55073">
    <property type="entry name" value="Nucleotide cyclase"/>
    <property type="match status" value="2"/>
</dbReference>
<dbReference type="PROSITE" id="PS50125">
    <property type="entry name" value="GUANYLATE_CYCLASE_2"/>
    <property type="match status" value="2"/>
</dbReference>
<evidence type="ECO:0000256" key="15">
    <source>
        <dbReference type="ARBA" id="ARBA00023180"/>
    </source>
</evidence>
<comment type="function">
    <text evidence="17">Catalyzes the formation of the signaling molecule cAMP in response to G-protein signaling.</text>
</comment>
<dbReference type="Gene3D" id="3.30.70.1230">
    <property type="entry name" value="Nucleotide cyclase"/>
    <property type="match status" value="2"/>
</dbReference>
<dbReference type="InterPro" id="IPR001054">
    <property type="entry name" value="A/G_cyclase"/>
</dbReference>
<feature type="transmembrane region" description="Helical" evidence="19">
    <location>
        <begin position="129"/>
        <end position="149"/>
    </location>
</feature>
<dbReference type="PANTHER" id="PTHR45627">
    <property type="entry name" value="ADENYLATE CYCLASE TYPE 1"/>
    <property type="match status" value="1"/>
</dbReference>
<feature type="transmembrane region" description="Helical" evidence="19">
    <location>
        <begin position="98"/>
        <end position="117"/>
    </location>
</feature>
<evidence type="ECO:0000256" key="13">
    <source>
        <dbReference type="ARBA" id="ARBA00022998"/>
    </source>
</evidence>
<evidence type="ECO:0000256" key="5">
    <source>
        <dbReference type="ARBA" id="ARBA00012201"/>
    </source>
</evidence>
<gene>
    <name evidence="22" type="primary">LOC102803250</name>
</gene>
<dbReference type="InterPro" id="IPR030672">
    <property type="entry name" value="Adcy"/>
</dbReference>
<keyword evidence="13 17" id="KW-0115">cAMP biosynthesis</keyword>
<dbReference type="Pfam" id="PF00211">
    <property type="entry name" value="Guanylate_cyc"/>
    <property type="match status" value="2"/>
</dbReference>
<evidence type="ECO:0000256" key="3">
    <source>
        <dbReference type="ARBA" id="ARBA00001946"/>
    </source>
</evidence>
<dbReference type="Pfam" id="PF06327">
    <property type="entry name" value="Adcy_cons_dom"/>
    <property type="match status" value="1"/>
</dbReference>
<keyword evidence="7 17" id="KW-0479">Metal-binding</keyword>
<dbReference type="PIRSF" id="PIRSF039050">
    <property type="entry name" value="Ade_cyc"/>
    <property type="match status" value="1"/>
</dbReference>
<evidence type="ECO:0000256" key="9">
    <source>
        <dbReference type="ARBA" id="ARBA00022741"/>
    </source>
</evidence>
<evidence type="ECO:0000259" key="20">
    <source>
        <dbReference type="PROSITE" id="PS50125"/>
    </source>
</evidence>
<dbReference type="CDD" id="cd07302">
    <property type="entry name" value="CHD"/>
    <property type="match status" value="2"/>
</dbReference>
<reference evidence="22" key="1">
    <citation type="submission" date="2025-08" db="UniProtKB">
        <authorList>
            <consortium name="RefSeq"/>
        </authorList>
    </citation>
    <scope>IDENTIFICATION</scope>
    <source>
        <tissue evidence="22">Testes</tissue>
    </source>
</reference>
<organism evidence="21 22">
    <name type="scientific">Saccoglossus kowalevskii</name>
    <name type="common">Acorn worm</name>
    <dbReference type="NCBI Taxonomy" id="10224"/>
    <lineage>
        <taxon>Eukaryota</taxon>
        <taxon>Metazoa</taxon>
        <taxon>Hemichordata</taxon>
        <taxon>Enteropneusta</taxon>
        <taxon>Harrimaniidae</taxon>
        <taxon>Saccoglossus</taxon>
    </lineage>
</organism>
<dbReference type="PROSITE" id="PS00452">
    <property type="entry name" value="GUANYLATE_CYCLASE_1"/>
    <property type="match status" value="2"/>
</dbReference>
<evidence type="ECO:0000256" key="14">
    <source>
        <dbReference type="ARBA" id="ARBA00023136"/>
    </source>
</evidence>
<keyword evidence="8" id="KW-0677">Repeat</keyword>
<evidence type="ECO:0000256" key="2">
    <source>
        <dbReference type="ARBA" id="ARBA00001936"/>
    </source>
</evidence>
<feature type="transmembrane region" description="Helical" evidence="19">
    <location>
        <begin position="648"/>
        <end position="666"/>
    </location>
</feature>
<evidence type="ECO:0000256" key="6">
    <source>
        <dbReference type="ARBA" id="ARBA00022692"/>
    </source>
</evidence>
<dbReference type="RefSeq" id="XP_006825139.1">
    <property type="nucleotide sequence ID" value="XM_006825076.1"/>
</dbReference>
<dbReference type="SMART" id="SM00044">
    <property type="entry name" value="CYCc"/>
    <property type="match status" value="2"/>
</dbReference>
<evidence type="ECO:0000256" key="17">
    <source>
        <dbReference type="PIRNR" id="PIRNR039050"/>
    </source>
</evidence>
<keyword evidence="16 17" id="KW-0456">Lyase</keyword>
<dbReference type="InterPro" id="IPR018297">
    <property type="entry name" value="A/G_cyclase_CS"/>
</dbReference>
<keyword evidence="21" id="KW-1185">Reference proteome</keyword>
<keyword evidence="9 17" id="KW-0547">Nucleotide-binding</keyword>
<evidence type="ECO:0000256" key="19">
    <source>
        <dbReference type="SAM" id="Phobius"/>
    </source>
</evidence>
<name>A0ABM0MYP8_SACKO</name>
<evidence type="ECO:0000256" key="4">
    <source>
        <dbReference type="ARBA" id="ARBA00004141"/>
    </source>
</evidence>
<evidence type="ECO:0000256" key="8">
    <source>
        <dbReference type="ARBA" id="ARBA00022737"/>
    </source>
</evidence>
<dbReference type="EC" id="4.6.1.1" evidence="5 17"/>
<feature type="transmembrane region" description="Helical" evidence="19">
    <location>
        <begin position="570"/>
        <end position="591"/>
    </location>
</feature>
<evidence type="ECO:0000256" key="10">
    <source>
        <dbReference type="ARBA" id="ARBA00022840"/>
    </source>
</evidence>
<evidence type="ECO:0000256" key="18">
    <source>
        <dbReference type="RuleBase" id="RU000405"/>
    </source>
</evidence>
<keyword evidence="6 19" id="KW-0812">Transmembrane</keyword>
<feature type="transmembrane region" description="Helical" evidence="19">
    <location>
        <begin position="727"/>
        <end position="744"/>
    </location>
</feature>
<dbReference type="PANTHER" id="PTHR45627:SF12">
    <property type="entry name" value="ADENYLATE CYCLASE TYPE 2"/>
    <property type="match status" value="1"/>
</dbReference>
<comment type="similarity">
    <text evidence="17 18">Belongs to the adenylyl cyclase class-4/guanylyl cyclase family.</text>
</comment>
<evidence type="ECO:0000256" key="16">
    <source>
        <dbReference type="ARBA" id="ARBA00023239"/>
    </source>
</evidence>
<keyword evidence="14 17" id="KW-0472">Membrane</keyword>
<evidence type="ECO:0000256" key="11">
    <source>
        <dbReference type="ARBA" id="ARBA00022842"/>
    </source>
</evidence>
<evidence type="ECO:0000313" key="22">
    <source>
        <dbReference type="RefSeq" id="XP_006825139.1"/>
    </source>
</evidence>
<feature type="domain" description="Guanylate cyclase" evidence="20">
    <location>
        <begin position="839"/>
        <end position="988"/>
    </location>
</feature>
<keyword evidence="12 19" id="KW-1133">Transmembrane helix</keyword>
<keyword evidence="11 17" id="KW-0460">Magnesium</keyword>
<evidence type="ECO:0000256" key="12">
    <source>
        <dbReference type="ARBA" id="ARBA00022989"/>
    </source>
</evidence>
<accession>A0ABM0MYP8</accession>
<feature type="transmembrane region" description="Helical" evidence="19">
    <location>
        <begin position="702"/>
        <end position="720"/>
    </location>
</feature>
<dbReference type="InterPro" id="IPR009398">
    <property type="entry name" value="Adcy_conserved_dom"/>
</dbReference>
<evidence type="ECO:0000256" key="7">
    <source>
        <dbReference type="ARBA" id="ARBA00022723"/>
    </source>
</evidence>
<sequence>MNLEYGRSQNNDLTLDSVEIEEIFQDQENAADQTHWSLSELKEKFRKMEMEELYKKYRVQQRHSLLITLIVIGLAIGLSIITLMLLLHKSFYRDLPSIVTIIVSSFIYVCLLIFLYFDFVIKNFMKPISIIVWFLLVSTAYLLIAFRTIHLPTEFIGFIAFILLVTYTLLPLSVRDAFIVAIVTCLPHVIVVAVLSIGSLQDKVLQEKLLLSVLPAHLAVEMRNEMIQRIRDDPRQYHRLHRNSVCTTHFHNLYVKRHMNVSILYADIVGFTALASECSAPELVKTLNELFGRFDKLAEENNCMRIKILGDCYYCVSGLPISRPTHAENCVEMGLDNRTVREATGVDVNMRVGVHTGNVLCGVLGLRKWQYDVWSHDVTLANHMESGGLPGRTHITEATLCQLGGKYEVEPGNGGKRDEYLGDLNIETYLVIPPTKCTVAPSPSTTHRKASGIKRRKSTARKVARYLETWGADKPFANLSEVNMTGKGVGSGLYAMQVNMLAMTNIDHQSKVAYRNKVMERKVSERLLEAIDGKAAEKQWLKSEDIMRGTLLFLDEEREKQYGKLKDPFFKSYLGCAFILFLCMAIVQFIVMPKTMMLFISYAVSCILLLSILFIAIAKHIFCYCKQTPSWITDSVNAVLRNRWLRRLLASITVIIIYVMAVINILSCSVSSSESIQLSSNNDSVEANQTVSYELTCPYPTYFIFSCILAMVASMVFLRITYWMKAIFMLAALTAYIVILNYTHKLVFDAYDYTLYLNTGTRLYNCYTPETTAYLMEYTARLDFLWQSKFGVEREEVETMESLNKVLLENVLPKHVAEHFLKSGMKSDELYHQGYSLVAVMFASIPNYKEFYTETDVNKEGLECLRLLNEIIADFDELLSKPKYSCVEKIKTIGSTYMAAAGLHQSEENDERPLEKLAEENALYYVGVLNEFAMAMMQKLDIINKHSFNDFKLRIGINHGPVVAGVIGARKPQYDIWGNTVNVASRMDSTGVIGCIQVTEETSKVLSELGFVCETRGYVSVKGKGQLKTFLVRKLDKSLSQAAIH</sequence>
<feature type="domain" description="Guanylate cyclase" evidence="20">
    <location>
        <begin position="262"/>
        <end position="385"/>
    </location>
</feature>
<feature type="transmembrane region" description="Helical" evidence="19">
    <location>
        <begin position="155"/>
        <end position="170"/>
    </location>
</feature>
<keyword evidence="10 17" id="KW-0067">ATP-binding</keyword>
<comment type="cofactor">
    <cofactor evidence="2">
        <name>Mn(2+)</name>
        <dbReference type="ChEBI" id="CHEBI:29035"/>
    </cofactor>
</comment>
<dbReference type="GeneID" id="102803250"/>
<protein>
    <recommendedName>
        <fullName evidence="5 17">adenylate cyclase</fullName>
        <ecNumber evidence="5 17">4.6.1.1</ecNumber>
    </recommendedName>
</protein>
<comment type="catalytic activity">
    <reaction evidence="1 17">
        <text>ATP = 3',5'-cyclic AMP + diphosphate</text>
        <dbReference type="Rhea" id="RHEA:15389"/>
        <dbReference type="ChEBI" id="CHEBI:30616"/>
        <dbReference type="ChEBI" id="CHEBI:33019"/>
        <dbReference type="ChEBI" id="CHEBI:58165"/>
        <dbReference type="EC" id="4.6.1.1"/>
    </reaction>
</comment>